<dbReference type="EMBL" id="BARW01031685">
    <property type="protein sequence ID" value="GAJ05109.1"/>
    <property type="molecule type" value="Genomic_DNA"/>
</dbReference>
<organism evidence="1">
    <name type="scientific">marine sediment metagenome</name>
    <dbReference type="NCBI Taxonomy" id="412755"/>
    <lineage>
        <taxon>unclassified sequences</taxon>
        <taxon>metagenomes</taxon>
        <taxon>ecological metagenomes</taxon>
    </lineage>
</organism>
<sequence length="120" mass="13374">GVRTQTFYEFWTPMKEMHDKAGKGVLVRPSMHPGVGTMARTPFDQVREYNYIVDITSTDLETGDVDTRPVTIASDVRLTKAEIEAEAEDVVLTDRARYGWTGEVSAAYSHGSYRPGARMG</sequence>
<evidence type="ECO:0000313" key="1">
    <source>
        <dbReference type="EMBL" id="GAJ05109.1"/>
    </source>
</evidence>
<gene>
    <name evidence="1" type="ORF">S12H4_50335</name>
</gene>
<accession>X1TIM4</accession>
<reference evidence="1" key="1">
    <citation type="journal article" date="2014" name="Front. Microbiol.">
        <title>High frequency of phylogenetically diverse reductive dehalogenase-homologous genes in deep subseafloor sedimentary metagenomes.</title>
        <authorList>
            <person name="Kawai M."/>
            <person name="Futagami T."/>
            <person name="Toyoda A."/>
            <person name="Takaki Y."/>
            <person name="Nishi S."/>
            <person name="Hori S."/>
            <person name="Arai W."/>
            <person name="Tsubouchi T."/>
            <person name="Morono Y."/>
            <person name="Uchiyama I."/>
            <person name="Ito T."/>
            <person name="Fujiyama A."/>
            <person name="Inagaki F."/>
            <person name="Takami H."/>
        </authorList>
    </citation>
    <scope>NUCLEOTIDE SEQUENCE</scope>
    <source>
        <strain evidence="1">Expedition CK06-06</strain>
    </source>
</reference>
<proteinExistence type="predicted"/>
<comment type="caution">
    <text evidence="1">The sequence shown here is derived from an EMBL/GenBank/DDBJ whole genome shotgun (WGS) entry which is preliminary data.</text>
</comment>
<dbReference type="AlphaFoldDB" id="X1TIM4"/>
<feature type="non-terminal residue" evidence="1">
    <location>
        <position position="1"/>
    </location>
</feature>
<protein>
    <submittedName>
        <fullName evidence="1">Uncharacterized protein</fullName>
    </submittedName>
</protein>
<name>X1TIM4_9ZZZZ</name>